<proteinExistence type="predicted"/>
<sequence length="149" mass="16172">MTGRIVRSKIAELAAETIGSRHGREVLKEHGWSEGMPIVIAQHDEKLTDVMALTVVHQPPVLIATLDPQSNDLCFTYVVIGCTDLEVVAPRDAKDSILDLYREAQSTPCLTFRVAPLTHSAIAHAIPPLQKSAGVKYPGLPSAVDVRRA</sequence>
<accession>A0A365YK95</accession>
<gene>
    <name evidence="1" type="ORF">C1H84_04380</name>
</gene>
<name>A0A365YK95_9MICC</name>
<dbReference type="Proteomes" id="UP000252167">
    <property type="component" value="Unassembled WGS sequence"/>
</dbReference>
<dbReference type="RefSeq" id="WP_082124095.1">
    <property type="nucleotide sequence ID" value="NZ_CM125969.1"/>
</dbReference>
<evidence type="ECO:0000313" key="2">
    <source>
        <dbReference type="Proteomes" id="UP000252167"/>
    </source>
</evidence>
<protein>
    <submittedName>
        <fullName evidence="1">Uncharacterized protein</fullName>
    </submittedName>
</protein>
<keyword evidence="2" id="KW-1185">Reference proteome</keyword>
<dbReference type="AlphaFoldDB" id="A0A365YK95"/>
<dbReference type="EMBL" id="POAF01000002">
    <property type="protein sequence ID" value="RBM02680.1"/>
    <property type="molecule type" value="Genomic_DNA"/>
</dbReference>
<reference evidence="1 2" key="1">
    <citation type="submission" date="2018-01" db="EMBL/GenBank/DDBJ databases">
        <title>Glutamicibacter soli strain NHPC-3 Whole genome sequence and assembly.</title>
        <authorList>
            <person name="Choudhury P."/>
            <person name="Gupta D."/>
            <person name="Sengupta K."/>
            <person name="Jawed A."/>
            <person name="Sultana N."/>
            <person name="Saha P."/>
        </authorList>
    </citation>
    <scope>NUCLEOTIDE SEQUENCE [LARGE SCALE GENOMIC DNA]</scope>
    <source>
        <strain evidence="1 2">NHPC-3</strain>
    </source>
</reference>
<organism evidence="1 2">
    <name type="scientific">Glutamicibacter soli</name>
    <dbReference type="NCBI Taxonomy" id="453836"/>
    <lineage>
        <taxon>Bacteria</taxon>
        <taxon>Bacillati</taxon>
        <taxon>Actinomycetota</taxon>
        <taxon>Actinomycetes</taxon>
        <taxon>Micrococcales</taxon>
        <taxon>Micrococcaceae</taxon>
        <taxon>Glutamicibacter</taxon>
    </lineage>
</organism>
<evidence type="ECO:0000313" key="1">
    <source>
        <dbReference type="EMBL" id="RBM02680.1"/>
    </source>
</evidence>
<comment type="caution">
    <text evidence="1">The sequence shown here is derived from an EMBL/GenBank/DDBJ whole genome shotgun (WGS) entry which is preliminary data.</text>
</comment>